<evidence type="ECO:0000313" key="2">
    <source>
        <dbReference type="Proteomes" id="UP000311382"/>
    </source>
</evidence>
<keyword evidence="2" id="KW-1185">Reference proteome</keyword>
<sequence>MTPPRYLMSCHAVDVGEAGAHYAQLLTDYNQKALQDHDLAPNYPELRYGPISLAAAALWIHELGDQGRALALARELVIPTNFVKVRVGVIVPEENWRDSYDDVQGVHDEDRLTAADEKSYVTNNGWLAFARSQPLGNVPGLKAFSIKVNTAAVFRCQLPPDPRSAFLACTREPHEGLFIQKVPSALISIILNVHGAHQKQRKRNEMPTSKLDKYDHLIACEVLALVLLYHLCKDHARTPDGVEVEGSPQHFRPEHFHAVLNRMPAQDSAACRAFVTTSLRPRGQIAELAYDVFFASTPSPPLDVDENAGLVRNFRDALAWLHGLFPAETPHAGHGHHHGPQHTGVNSLGAAHSRFFPQGRRLGW</sequence>
<gene>
    <name evidence="1" type="ORF">DMC30DRAFT_207</name>
</gene>
<comment type="caution">
    <text evidence="1">The sequence shown here is derived from an EMBL/GenBank/DDBJ whole genome shotgun (WGS) entry which is preliminary data.</text>
</comment>
<dbReference type="EMBL" id="SOZI01000001">
    <property type="protein sequence ID" value="TNY24637.1"/>
    <property type="molecule type" value="Genomic_DNA"/>
</dbReference>
<dbReference type="AlphaFoldDB" id="A0A5C5G693"/>
<accession>A0A5C5G693</accession>
<organism evidence="1 2">
    <name type="scientific">Rhodotorula diobovata</name>
    <dbReference type="NCBI Taxonomy" id="5288"/>
    <lineage>
        <taxon>Eukaryota</taxon>
        <taxon>Fungi</taxon>
        <taxon>Dikarya</taxon>
        <taxon>Basidiomycota</taxon>
        <taxon>Pucciniomycotina</taxon>
        <taxon>Microbotryomycetes</taxon>
        <taxon>Sporidiobolales</taxon>
        <taxon>Sporidiobolaceae</taxon>
        <taxon>Rhodotorula</taxon>
    </lineage>
</organism>
<dbReference type="Proteomes" id="UP000311382">
    <property type="component" value="Unassembled WGS sequence"/>
</dbReference>
<name>A0A5C5G693_9BASI</name>
<protein>
    <submittedName>
        <fullName evidence="1">Uncharacterized protein</fullName>
    </submittedName>
</protein>
<evidence type="ECO:0000313" key="1">
    <source>
        <dbReference type="EMBL" id="TNY24637.1"/>
    </source>
</evidence>
<proteinExistence type="predicted"/>
<reference evidence="1 2" key="1">
    <citation type="submission" date="2019-03" db="EMBL/GenBank/DDBJ databases">
        <title>Rhodosporidium diobovatum UCD-FST 08-225 genome sequencing, assembly, and annotation.</title>
        <authorList>
            <person name="Fakankun I.U."/>
            <person name="Fristensky B."/>
            <person name="Levin D.B."/>
        </authorList>
    </citation>
    <scope>NUCLEOTIDE SEQUENCE [LARGE SCALE GENOMIC DNA]</scope>
    <source>
        <strain evidence="1 2">UCD-FST 08-225</strain>
    </source>
</reference>